<reference evidence="1" key="1">
    <citation type="submission" date="2007-04" db="EMBL/GenBank/DDBJ databases">
        <authorList>
            <person name="Fulton L."/>
            <person name="Clifton S."/>
            <person name="Fulton B."/>
            <person name="Xu J."/>
            <person name="Minx P."/>
            <person name="Pepin K.H."/>
            <person name="Johnson M."/>
            <person name="Thiruvilangam P."/>
            <person name="Bhonagiri V."/>
            <person name="Nash W.E."/>
            <person name="Mardis E.R."/>
            <person name="Wilson R.K."/>
        </authorList>
    </citation>
    <scope>NUCLEOTIDE SEQUENCE [LARGE SCALE GENOMIC DNA]</scope>
    <source>
        <strain evidence="1">ATCC 17982</strain>
    </source>
</reference>
<protein>
    <submittedName>
        <fullName evidence="1">Uncharacterized protein</fullName>
    </submittedName>
</protein>
<evidence type="ECO:0000313" key="1">
    <source>
        <dbReference type="EMBL" id="EDN80700.1"/>
    </source>
</evidence>
<dbReference type="Proteomes" id="UP000003553">
    <property type="component" value="Unassembled WGS sequence"/>
</dbReference>
<dbReference type="HOGENOM" id="CLU_3057669_0_0_11"/>
<name>A7BBX6_9ACTO</name>
<gene>
    <name evidence="1" type="ORF">ACTODO_01147</name>
</gene>
<sequence length="53" mass="5849">MLAAPHPMVEGKNDIDYYRGEVTGPTAAQVDWVASRRPDDPSLKTVRVAEEAH</sequence>
<proteinExistence type="predicted"/>
<accession>A7BBX6</accession>
<comment type="caution">
    <text evidence="1">The sequence shown here is derived from an EMBL/GenBank/DDBJ whole genome shotgun (WGS) entry which is preliminary data.</text>
</comment>
<dbReference type="eggNOG" id="COG1143">
    <property type="taxonomic scope" value="Bacteria"/>
</dbReference>
<evidence type="ECO:0000313" key="2">
    <source>
        <dbReference type="Proteomes" id="UP000003553"/>
    </source>
</evidence>
<organism evidence="1 2">
    <name type="scientific">Schaalia dentiphila ATCC 17982</name>
    <dbReference type="NCBI Taxonomy" id="411466"/>
    <lineage>
        <taxon>Bacteria</taxon>
        <taxon>Bacillati</taxon>
        <taxon>Actinomycetota</taxon>
        <taxon>Actinomycetes</taxon>
        <taxon>Actinomycetales</taxon>
        <taxon>Actinomycetaceae</taxon>
        <taxon>Schaalia</taxon>
        <taxon>Schaalia dentiphila</taxon>
    </lineage>
</organism>
<dbReference type="EMBL" id="AAYI02000004">
    <property type="protein sequence ID" value="EDN80700.1"/>
    <property type="molecule type" value="Genomic_DNA"/>
</dbReference>
<dbReference type="AlphaFoldDB" id="A7BBX6"/>
<reference evidence="1" key="2">
    <citation type="submission" date="2015-05" db="EMBL/GenBank/DDBJ databases">
        <title>Draft genome sequence of Actinomyces odontolyticus (ATCC 17982).</title>
        <authorList>
            <person name="Sudarsanam P."/>
            <person name="Ley R."/>
            <person name="Guruge J."/>
            <person name="Turnbaugh P.J."/>
            <person name="Mahowald M."/>
            <person name="Liep D."/>
            <person name="Gordon J."/>
        </authorList>
    </citation>
    <scope>NUCLEOTIDE SEQUENCE</scope>
    <source>
        <strain evidence="1">ATCC 17982</strain>
    </source>
</reference>
<keyword evidence="2" id="KW-1185">Reference proteome</keyword>